<feature type="transmembrane region" description="Helical" evidence="7">
    <location>
        <begin position="76"/>
        <end position="97"/>
    </location>
</feature>
<gene>
    <name evidence="8" type="ORF">CKJ54_18690</name>
</gene>
<organism evidence="8 9">
    <name type="scientific">Mycobacterium marseillense</name>
    <dbReference type="NCBI Taxonomy" id="701042"/>
    <lineage>
        <taxon>Bacteria</taxon>
        <taxon>Bacillati</taxon>
        <taxon>Actinomycetota</taxon>
        <taxon>Actinomycetes</taxon>
        <taxon>Mycobacteriales</taxon>
        <taxon>Mycobacteriaceae</taxon>
        <taxon>Mycobacterium</taxon>
        <taxon>Mycobacterium avium complex (MAC)</taxon>
    </lineage>
</organism>
<dbReference type="InterPro" id="IPR002758">
    <property type="entry name" value="Cation_antiport_E"/>
</dbReference>
<dbReference type="PANTHER" id="PTHR34584:SF1">
    <property type="entry name" value="NA(+)_H(+) ANTIPORTER SUBUNIT E1"/>
    <property type="match status" value="1"/>
</dbReference>
<evidence type="ECO:0000256" key="5">
    <source>
        <dbReference type="ARBA" id="ARBA00022989"/>
    </source>
</evidence>
<dbReference type="AlphaFoldDB" id="A0AAC9VX42"/>
<dbReference type="GO" id="GO:0008324">
    <property type="term" value="F:monoatomic cation transmembrane transporter activity"/>
    <property type="evidence" value="ECO:0007669"/>
    <property type="project" value="InterPro"/>
</dbReference>
<dbReference type="EMBL" id="CP023147">
    <property type="protein sequence ID" value="ASW91665.1"/>
    <property type="molecule type" value="Genomic_DNA"/>
</dbReference>
<evidence type="ECO:0000256" key="2">
    <source>
        <dbReference type="ARBA" id="ARBA00006228"/>
    </source>
</evidence>
<keyword evidence="4 7" id="KW-0812">Transmembrane</keyword>
<dbReference type="KEGG" id="mmal:CKJ54_18690"/>
<evidence type="ECO:0000256" key="4">
    <source>
        <dbReference type="ARBA" id="ARBA00022692"/>
    </source>
</evidence>
<feature type="transmembrane region" description="Helical" evidence="7">
    <location>
        <begin position="21"/>
        <end position="38"/>
    </location>
</feature>
<evidence type="ECO:0000256" key="7">
    <source>
        <dbReference type="SAM" id="Phobius"/>
    </source>
</evidence>
<dbReference type="Proteomes" id="UP000216246">
    <property type="component" value="Chromosome"/>
</dbReference>
<evidence type="ECO:0000256" key="1">
    <source>
        <dbReference type="ARBA" id="ARBA00004651"/>
    </source>
</evidence>
<accession>A0AAC9VX42</accession>
<evidence type="ECO:0000313" key="9">
    <source>
        <dbReference type="Proteomes" id="UP000216246"/>
    </source>
</evidence>
<proteinExistence type="inferred from homology"/>
<comment type="similarity">
    <text evidence="2">Belongs to the CPA3 antiporters (TC 2.A.63) subunit E family.</text>
</comment>
<evidence type="ECO:0000256" key="6">
    <source>
        <dbReference type="ARBA" id="ARBA00023136"/>
    </source>
</evidence>
<keyword evidence="6 7" id="KW-0472">Membrane</keyword>
<sequence length="186" mass="19860">MPGRPRDTRAKGGLAVRAQRVVALTAWAFAVWILLTWTPTAENLLVGLVVAAGCGFARAPLGPVPGPWSALTPRRLAALAMLAAACAAHIVVANLSLTRRILSPSRPLRSGMIIVETQARSDGELAATGLLTSLVVDNQFVDLDRGRRLLQYHAMAVPRGPARESVNGPLERRVIAVTRHRGGRSQ</sequence>
<dbReference type="Pfam" id="PF01899">
    <property type="entry name" value="MNHE"/>
    <property type="match status" value="1"/>
</dbReference>
<name>A0AAC9VX42_9MYCO</name>
<reference evidence="8 9" key="1">
    <citation type="submission" date="2017-08" db="EMBL/GenBank/DDBJ databases">
        <title>Phylogentic analysis of Mycobacterium avium complex whole genomes.</title>
        <authorList>
            <person name="Caverly L.J."/>
            <person name="Spilker T."/>
            <person name="LiPuma J."/>
        </authorList>
    </citation>
    <scope>NUCLEOTIDE SEQUENCE [LARGE SCALE GENOMIC DNA]</scope>
    <source>
        <strain evidence="8 9">FLAC0026</strain>
    </source>
</reference>
<comment type="subcellular location">
    <subcellularLocation>
        <location evidence="1">Cell membrane</location>
        <topology evidence="1">Multi-pass membrane protein</topology>
    </subcellularLocation>
</comment>
<dbReference type="PANTHER" id="PTHR34584">
    <property type="entry name" value="NA(+)/H(+) ANTIPORTER SUBUNIT E1"/>
    <property type="match status" value="1"/>
</dbReference>
<keyword evidence="5 7" id="KW-1133">Transmembrane helix</keyword>
<evidence type="ECO:0000256" key="3">
    <source>
        <dbReference type="ARBA" id="ARBA00022475"/>
    </source>
</evidence>
<protein>
    <submittedName>
        <fullName evidence="8">Sodium:proton antiporter</fullName>
    </submittedName>
</protein>
<dbReference type="GO" id="GO:0005886">
    <property type="term" value="C:plasma membrane"/>
    <property type="evidence" value="ECO:0007669"/>
    <property type="project" value="UniProtKB-SubCell"/>
</dbReference>
<evidence type="ECO:0000313" key="8">
    <source>
        <dbReference type="EMBL" id="ASW91665.1"/>
    </source>
</evidence>
<keyword evidence="3" id="KW-1003">Cell membrane</keyword>